<dbReference type="CDD" id="cd11529">
    <property type="entry name" value="NTP-PPase_MazG_Cterm"/>
    <property type="match status" value="1"/>
</dbReference>
<dbReference type="EMBL" id="CAADFJ010000218">
    <property type="protein sequence ID" value="VFK04893.1"/>
    <property type="molecule type" value="Genomic_DNA"/>
</dbReference>
<organism evidence="5">
    <name type="scientific">Candidatus Kentrum eta</name>
    <dbReference type="NCBI Taxonomy" id="2126337"/>
    <lineage>
        <taxon>Bacteria</taxon>
        <taxon>Pseudomonadati</taxon>
        <taxon>Pseudomonadota</taxon>
        <taxon>Gammaproteobacteria</taxon>
        <taxon>Candidatus Kentrum</taxon>
    </lineage>
</organism>
<dbReference type="GO" id="GO:0047429">
    <property type="term" value="F:nucleoside triphosphate diphosphatase activity"/>
    <property type="evidence" value="ECO:0007669"/>
    <property type="project" value="InterPro"/>
</dbReference>
<gene>
    <name evidence="3" type="ORF">BECKH772A_GA0070896_102122</name>
    <name evidence="4" type="ORF">BECKH772B_GA0070898_102172</name>
    <name evidence="5" type="ORF">BECKH772C_GA0070978_102182</name>
</gene>
<dbReference type="NCBIfam" id="TIGR00444">
    <property type="entry name" value="mazG"/>
    <property type="match status" value="1"/>
</dbReference>
<evidence type="ECO:0000313" key="3">
    <source>
        <dbReference type="EMBL" id="VFK01055.1"/>
    </source>
</evidence>
<dbReference type="GO" id="GO:0046076">
    <property type="term" value="P:dTTP catabolic process"/>
    <property type="evidence" value="ECO:0007669"/>
    <property type="project" value="TreeGrafter"/>
</dbReference>
<dbReference type="GO" id="GO:0006203">
    <property type="term" value="P:dGTP catabolic process"/>
    <property type="evidence" value="ECO:0007669"/>
    <property type="project" value="TreeGrafter"/>
</dbReference>
<dbReference type="GO" id="GO:0006950">
    <property type="term" value="P:response to stress"/>
    <property type="evidence" value="ECO:0007669"/>
    <property type="project" value="UniProtKB-ARBA"/>
</dbReference>
<accession>A0A450VJB0</accession>
<proteinExistence type="predicted"/>
<feature type="region of interest" description="Disordered" evidence="1">
    <location>
        <begin position="119"/>
        <end position="140"/>
    </location>
</feature>
<dbReference type="GO" id="GO:0046081">
    <property type="term" value="P:dUTP catabolic process"/>
    <property type="evidence" value="ECO:0007669"/>
    <property type="project" value="TreeGrafter"/>
</dbReference>
<feature type="domain" description="NTP pyrophosphohydrolase MazG-like" evidence="2">
    <location>
        <begin position="27"/>
        <end position="100"/>
    </location>
</feature>
<feature type="compositionally biased region" description="Basic and acidic residues" evidence="1">
    <location>
        <begin position="119"/>
        <end position="137"/>
    </location>
</feature>
<feature type="domain" description="NTP pyrophosphohydrolase MazG-like" evidence="2">
    <location>
        <begin position="171"/>
        <end position="230"/>
    </location>
</feature>
<dbReference type="Pfam" id="PF03819">
    <property type="entry name" value="MazG"/>
    <property type="match status" value="2"/>
</dbReference>
<dbReference type="InterPro" id="IPR048011">
    <property type="entry name" value="NTP-PPase_MazG-like_C"/>
</dbReference>
<evidence type="ECO:0000313" key="5">
    <source>
        <dbReference type="EMBL" id="VFK04893.1"/>
    </source>
</evidence>
<sequence length="267" mass="29133">MAEITPLLQLMARLRDPQGGCPWDRAQTFDSIAALTVEEAHEVADAIARGDRADLASELGDLLFHVVFHAQMAKEAGLFDFAAVVAGIVEKMTRRHPHVFAGKPVEGIAAQSIAWEAHKARERDGKGGAPDGARDSLLDPVTRGLPATRRALGLQKKAAQVRFDWPGPLPVLEKLREEAGELEAEIHRGDKGAIRAELGDLLFTCMNLARHLETDPDRALREANAKFEGRFRRMEALFRAQGKTVGGVGPDELEGAWARAKAQERTG</sequence>
<dbReference type="PANTHER" id="PTHR30522:SF0">
    <property type="entry name" value="NUCLEOSIDE TRIPHOSPHATE PYROPHOSPHOHYDROLASE"/>
    <property type="match status" value="1"/>
</dbReference>
<dbReference type="GO" id="GO:0046047">
    <property type="term" value="P:TTP catabolic process"/>
    <property type="evidence" value="ECO:0007669"/>
    <property type="project" value="TreeGrafter"/>
</dbReference>
<reference evidence="5" key="1">
    <citation type="submission" date="2019-02" db="EMBL/GenBank/DDBJ databases">
        <authorList>
            <person name="Gruber-Vodicka R. H."/>
            <person name="Seah K. B. B."/>
        </authorList>
    </citation>
    <scope>NUCLEOTIDE SEQUENCE</scope>
    <source>
        <strain evidence="5">BECK_SA2B12</strain>
        <strain evidence="3">BECK_SA2B15</strain>
        <strain evidence="4">BECK_SA2B20</strain>
    </source>
</reference>
<dbReference type="InterPro" id="IPR004518">
    <property type="entry name" value="MazG-like_dom"/>
</dbReference>
<protein>
    <submittedName>
        <fullName evidence="5">ATP diphosphatase</fullName>
    </submittedName>
</protein>
<dbReference type="AlphaFoldDB" id="A0A450VJB0"/>
<dbReference type="NCBIfam" id="NF007113">
    <property type="entry name" value="PRK09562.1"/>
    <property type="match status" value="1"/>
</dbReference>
<dbReference type="GO" id="GO:0046052">
    <property type="term" value="P:UTP catabolic process"/>
    <property type="evidence" value="ECO:0007669"/>
    <property type="project" value="TreeGrafter"/>
</dbReference>
<name>A0A450VJB0_9GAMM</name>
<dbReference type="PANTHER" id="PTHR30522">
    <property type="entry name" value="NUCLEOSIDE TRIPHOSPHATE PYROPHOSPHOHYDROLASE"/>
    <property type="match status" value="1"/>
</dbReference>
<evidence type="ECO:0000313" key="4">
    <source>
        <dbReference type="EMBL" id="VFK01077.1"/>
    </source>
</evidence>
<dbReference type="Gene3D" id="1.10.287.1080">
    <property type="entry name" value="MazG-like"/>
    <property type="match status" value="2"/>
</dbReference>
<dbReference type="EMBL" id="CAADFG010000212">
    <property type="protein sequence ID" value="VFK01055.1"/>
    <property type="molecule type" value="Genomic_DNA"/>
</dbReference>
<dbReference type="FunFam" id="1.10.287.1080:FF:000001">
    <property type="entry name" value="Nucleoside triphosphate pyrophosphohydrolase"/>
    <property type="match status" value="1"/>
</dbReference>
<dbReference type="CDD" id="cd11528">
    <property type="entry name" value="NTP-PPase_MazG_Nterm"/>
    <property type="match status" value="1"/>
</dbReference>
<dbReference type="EMBL" id="CAADFI010000217">
    <property type="protein sequence ID" value="VFK01077.1"/>
    <property type="molecule type" value="Genomic_DNA"/>
</dbReference>
<dbReference type="GO" id="GO:0046061">
    <property type="term" value="P:dATP catabolic process"/>
    <property type="evidence" value="ECO:0007669"/>
    <property type="project" value="TreeGrafter"/>
</dbReference>
<evidence type="ECO:0000256" key="1">
    <source>
        <dbReference type="SAM" id="MobiDB-lite"/>
    </source>
</evidence>
<dbReference type="InterPro" id="IPR011551">
    <property type="entry name" value="NTP_PyrPHydrolase_MazG"/>
</dbReference>
<dbReference type="InterPro" id="IPR048015">
    <property type="entry name" value="NTP-PPase_MazG-like_N"/>
</dbReference>
<dbReference type="SUPFAM" id="SSF101386">
    <property type="entry name" value="all-alpha NTP pyrophosphatases"/>
    <property type="match status" value="2"/>
</dbReference>
<evidence type="ECO:0000259" key="2">
    <source>
        <dbReference type="Pfam" id="PF03819"/>
    </source>
</evidence>